<gene>
    <name evidence="6" type="ORF">SAMN02927900_04267</name>
</gene>
<dbReference type="GO" id="GO:0046872">
    <property type="term" value="F:metal ion binding"/>
    <property type="evidence" value="ECO:0007669"/>
    <property type="project" value="UniProtKB-KW"/>
</dbReference>
<proteinExistence type="inferred from homology"/>
<dbReference type="Pfam" id="PF01812">
    <property type="entry name" value="5-FTHF_cyc-lig"/>
    <property type="match status" value="1"/>
</dbReference>
<dbReference type="PANTHER" id="PTHR23407">
    <property type="entry name" value="ATPASE INHIBITOR/5-FORMYLTETRAHYDROFOLATE CYCLO-LIGASE"/>
    <property type="match status" value="1"/>
</dbReference>
<dbReference type="PANTHER" id="PTHR23407:SF1">
    <property type="entry name" value="5-FORMYLTETRAHYDROFOLATE CYCLO-LIGASE"/>
    <property type="match status" value="1"/>
</dbReference>
<dbReference type="PIRSF" id="PIRSF006806">
    <property type="entry name" value="FTHF_cligase"/>
    <property type="match status" value="1"/>
</dbReference>
<keyword evidence="5" id="KW-0479">Metal-binding</keyword>
<dbReference type="InterPro" id="IPR024185">
    <property type="entry name" value="FTHF_cligase-like_sf"/>
</dbReference>
<reference evidence="6 7" key="1">
    <citation type="submission" date="2016-10" db="EMBL/GenBank/DDBJ databases">
        <authorList>
            <person name="de Groot N.N."/>
        </authorList>
    </citation>
    <scope>NUCLEOTIDE SEQUENCE [LARGE SCALE GENOMIC DNA]</scope>
    <source>
        <strain evidence="6 7">CGMCC 1.3401</strain>
    </source>
</reference>
<dbReference type="GO" id="GO:0035999">
    <property type="term" value="P:tetrahydrofolate interconversion"/>
    <property type="evidence" value="ECO:0007669"/>
    <property type="project" value="TreeGrafter"/>
</dbReference>
<dbReference type="EMBL" id="FMTM01000007">
    <property type="protein sequence ID" value="SCW73191.1"/>
    <property type="molecule type" value="Genomic_DNA"/>
</dbReference>
<dbReference type="NCBIfam" id="TIGR02727">
    <property type="entry name" value="MTHFS_bact"/>
    <property type="match status" value="1"/>
</dbReference>
<dbReference type="GO" id="GO:0005524">
    <property type="term" value="F:ATP binding"/>
    <property type="evidence" value="ECO:0007669"/>
    <property type="project" value="UniProtKB-KW"/>
</dbReference>
<keyword evidence="6" id="KW-0436">Ligase</keyword>
<comment type="cofactor">
    <cofactor evidence="5">
        <name>Mg(2+)</name>
        <dbReference type="ChEBI" id="CHEBI:18420"/>
    </cofactor>
</comment>
<dbReference type="SUPFAM" id="SSF100950">
    <property type="entry name" value="NagB/RpiA/CoA transferase-like"/>
    <property type="match status" value="1"/>
</dbReference>
<evidence type="ECO:0000313" key="7">
    <source>
        <dbReference type="Proteomes" id="UP000199542"/>
    </source>
</evidence>
<evidence type="ECO:0000256" key="1">
    <source>
        <dbReference type="ARBA" id="ARBA00010638"/>
    </source>
</evidence>
<dbReference type="InterPro" id="IPR002698">
    <property type="entry name" value="FTHF_cligase"/>
</dbReference>
<comment type="similarity">
    <text evidence="1 5">Belongs to the 5-formyltetrahydrofolate cyclo-ligase family.</text>
</comment>
<sequence>MARQPFMVRIMQQTISKELKAQMRAERLALRDAIPPETRIEKSLAMAEHAGEAVAFDPGTIISGFMPIRSEADIRPLMARFEARGARLCVPAILDKQTIVFRELLRSAPLVATGFGTAGPGQEATVLDPEIMLVPLSAFDDRGHRIGYGAGHYDRAIGRLRQKGMHPKLIGIAFDCQEVAHVPDEPHDISLDAILTESGLRFFASWIG</sequence>
<protein>
    <recommendedName>
        <fullName evidence="5">5-formyltetrahydrofolate cyclo-ligase</fullName>
        <ecNumber evidence="5">6.3.3.2</ecNumber>
    </recommendedName>
</protein>
<evidence type="ECO:0000313" key="6">
    <source>
        <dbReference type="EMBL" id="SCW73191.1"/>
    </source>
</evidence>
<keyword evidence="3 4" id="KW-0067">ATP-binding</keyword>
<dbReference type="Gene3D" id="3.40.50.10420">
    <property type="entry name" value="NagB/RpiA/CoA transferase-like"/>
    <property type="match status" value="1"/>
</dbReference>
<dbReference type="GO" id="GO:0030272">
    <property type="term" value="F:5-formyltetrahydrofolate cyclo-ligase activity"/>
    <property type="evidence" value="ECO:0007669"/>
    <property type="project" value="UniProtKB-EC"/>
</dbReference>
<keyword evidence="5" id="KW-0460">Magnesium</keyword>
<accession>A0A1G4SVX0</accession>
<evidence type="ECO:0000256" key="4">
    <source>
        <dbReference type="PIRSR" id="PIRSR006806-1"/>
    </source>
</evidence>
<dbReference type="GO" id="GO:0009396">
    <property type="term" value="P:folic acid-containing compound biosynthetic process"/>
    <property type="evidence" value="ECO:0007669"/>
    <property type="project" value="TreeGrafter"/>
</dbReference>
<dbReference type="AlphaFoldDB" id="A0A1G4SVX0"/>
<keyword evidence="2 4" id="KW-0547">Nucleotide-binding</keyword>
<evidence type="ECO:0000256" key="5">
    <source>
        <dbReference type="RuleBase" id="RU361279"/>
    </source>
</evidence>
<name>A0A1G4SVX0_9HYPH</name>
<dbReference type="EC" id="6.3.3.2" evidence="5"/>
<feature type="binding site" evidence="4">
    <location>
        <position position="66"/>
    </location>
    <ligand>
        <name>substrate</name>
    </ligand>
</feature>
<feature type="binding site" evidence="4">
    <location>
        <position position="71"/>
    </location>
    <ligand>
        <name>substrate</name>
    </ligand>
</feature>
<organism evidence="6 7">
    <name type="scientific">Rhizobium mongolense subsp. loessense</name>
    <dbReference type="NCBI Taxonomy" id="158890"/>
    <lineage>
        <taxon>Bacteria</taxon>
        <taxon>Pseudomonadati</taxon>
        <taxon>Pseudomonadota</taxon>
        <taxon>Alphaproteobacteria</taxon>
        <taxon>Hyphomicrobiales</taxon>
        <taxon>Rhizobiaceae</taxon>
        <taxon>Rhizobium/Agrobacterium group</taxon>
        <taxon>Rhizobium</taxon>
    </lineage>
</organism>
<dbReference type="InterPro" id="IPR037171">
    <property type="entry name" value="NagB/RpiA_transferase-like"/>
</dbReference>
<evidence type="ECO:0000256" key="2">
    <source>
        <dbReference type="ARBA" id="ARBA00022741"/>
    </source>
</evidence>
<feature type="binding site" evidence="4">
    <location>
        <begin position="145"/>
        <end position="153"/>
    </location>
    <ligand>
        <name>ATP</name>
        <dbReference type="ChEBI" id="CHEBI:30616"/>
    </ligand>
</feature>
<comment type="catalytic activity">
    <reaction evidence="5">
        <text>(6S)-5-formyl-5,6,7,8-tetrahydrofolate + ATP = (6R)-5,10-methenyltetrahydrofolate + ADP + phosphate</text>
        <dbReference type="Rhea" id="RHEA:10488"/>
        <dbReference type="ChEBI" id="CHEBI:30616"/>
        <dbReference type="ChEBI" id="CHEBI:43474"/>
        <dbReference type="ChEBI" id="CHEBI:57455"/>
        <dbReference type="ChEBI" id="CHEBI:57457"/>
        <dbReference type="ChEBI" id="CHEBI:456216"/>
        <dbReference type="EC" id="6.3.3.2"/>
    </reaction>
</comment>
<evidence type="ECO:0000256" key="3">
    <source>
        <dbReference type="ARBA" id="ARBA00022840"/>
    </source>
</evidence>
<dbReference type="Proteomes" id="UP000199542">
    <property type="component" value="Unassembled WGS sequence"/>
</dbReference>
<feature type="binding site" evidence="4">
    <location>
        <begin position="20"/>
        <end position="24"/>
    </location>
    <ligand>
        <name>ATP</name>
        <dbReference type="ChEBI" id="CHEBI:30616"/>
    </ligand>
</feature>